<evidence type="ECO:0000313" key="3">
    <source>
        <dbReference type="Proteomes" id="UP000475214"/>
    </source>
</evidence>
<keyword evidence="3" id="KW-1185">Reference proteome</keyword>
<dbReference type="EMBL" id="JAAGOA010000001">
    <property type="protein sequence ID" value="NED98735.1"/>
    <property type="molecule type" value="Genomic_DNA"/>
</dbReference>
<feature type="domain" description="DUF2786" evidence="1">
    <location>
        <begin position="184"/>
        <end position="222"/>
    </location>
</feature>
<dbReference type="InterPro" id="IPR024498">
    <property type="entry name" value="DUF2786"/>
</dbReference>
<sequence>MNDFSTDLESARAALEAAILHQLRGQHSSVDRIAGDLAADGVTARAVDAAATRVIQSHLQRLWDHGWLPDDVCQMVRRKCRDMALSLIVDAIAAHAAAYTAATIHPRWQEQLDRLDARVWWSHNEPQPSQWSRRHGVTRRDLLRTVIELVALLRTLGPLPLIVPPPGKAADKHSPGPGTVTDEKILSKIRSLLAKAESTEFPDEAEALSAKAQELMARHSIENARASTTGAREPSASARRIWIDAPYVSAKSYLVGSVAGANRCRSVSYDGLGFVTVIGDDIDLDHVELLVTSLMVQATRAMLSSGSQVTATGKSRTRSFRHSFLIAYAARVGERLREINRQSMAAAGAELVPVFARRREAVDRLFASLYPGRLATRSISAGNAAGYGAGRAAADQAVLRAGRRELGPRR</sequence>
<organism evidence="2 3">
    <name type="scientific">Phytoactinopolyspora halotolerans</name>
    <dbReference type="NCBI Taxonomy" id="1981512"/>
    <lineage>
        <taxon>Bacteria</taxon>
        <taxon>Bacillati</taxon>
        <taxon>Actinomycetota</taxon>
        <taxon>Actinomycetes</taxon>
        <taxon>Jiangellales</taxon>
        <taxon>Jiangellaceae</taxon>
        <taxon>Phytoactinopolyspora</taxon>
    </lineage>
</organism>
<evidence type="ECO:0000259" key="1">
    <source>
        <dbReference type="Pfam" id="PF10979"/>
    </source>
</evidence>
<dbReference type="Pfam" id="PF10979">
    <property type="entry name" value="DUF2786"/>
    <property type="match status" value="1"/>
</dbReference>
<reference evidence="2 3" key="1">
    <citation type="submission" date="2020-02" db="EMBL/GenBank/DDBJ databases">
        <authorList>
            <person name="Li X.-J."/>
            <person name="Han X.-M."/>
        </authorList>
    </citation>
    <scope>NUCLEOTIDE SEQUENCE [LARGE SCALE GENOMIC DNA]</scope>
    <source>
        <strain evidence="2 3">CCTCC AB 2017055</strain>
    </source>
</reference>
<dbReference type="Proteomes" id="UP000475214">
    <property type="component" value="Unassembled WGS sequence"/>
</dbReference>
<proteinExistence type="predicted"/>
<gene>
    <name evidence="2" type="ORF">G1H10_00965</name>
</gene>
<protein>
    <submittedName>
        <fullName evidence="2">DUF2786 domain-containing protein</fullName>
    </submittedName>
</protein>
<dbReference type="RefSeq" id="WP_163731336.1">
    <property type="nucleotide sequence ID" value="NZ_JAAGOA010000001.1"/>
</dbReference>
<name>A0A6L9S0N7_9ACTN</name>
<evidence type="ECO:0000313" key="2">
    <source>
        <dbReference type="EMBL" id="NED98735.1"/>
    </source>
</evidence>
<accession>A0A6L9S0N7</accession>
<dbReference type="AlphaFoldDB" id="A0A6L9S0N7"/>
<comment type="caution">
    <text evidence="2">The sequence shown here is derived from an EMBL/GenBank/DDBJ whole genome shotgun (WGS) entry which is preliminary data.</text>
</comment>